<dbReference type="GO" id="GO:0005886">
    <property type="term" value="C:plasma membrane"/>
    <property type="evidence" value="ECO:0007669"/>
    <property type="project" value="UniProtKB-SubCell"/>
</dbReference>
<feature type="transmembrane region" description="Helical" evidence="6">
    <location>
        <begin position="212"/>
        <end position="229"/>
    </location>
</feature>
<dbReference type="PANTHER" id="PTHR30250:SF11">
    <property type="entry name" value="O-ANTIGEN TRANSPORTER-RELATED"/>
    <property type="match status" value="1"/>
</dbReference>
<dbReference type="Proteomes" id="UP000013280">
    <property type="component" value="Unassembled WGS sequence"/>
</dbReference>
<evidence type="ECO:0000313" key="8">
    <source>
        <dbReference type="Proteomes" id="UP000013280"/>
    </source>
</evidence>
<evidence type="ECO:0000313" key="7">
    <source>
        <dbReference type="EMBL" id="ENZ78430.1"/>
    </source>
</evidence>
<proteinExistence type="predicted"/>
<reference evidence="7 8" key="1">
    <citation type="journal article" date="2013" name="Genome Announc.">
        <title>Draft Genome Sequence for Ralstonia sp. Strain OR214, a Bacterium with Potential for Bioremediation.</title>
        <authorList>
            <person name="Utturkar S.M."/>
            <person name="Bollmann A."/>
            <person name="Brzoska R.M."/>
            <person name="Klingeman D.M."/>
            <person name="Epstein S.E."/>
            <person name="Palumbo A.V."/>
            <person name="Brown S.D."/>
        </authorList>
    </citation>
    <scope>NUCLEOTIDE SEQUENCE [LARGE SCALE GENOMIC DNA]</scope>
    <source>
        <strain evidence="7 8">OR214</strain>
    </source>
</reference>
<gene>
    <name evidence="7" type="ORF">OR214_01848</name>
</gene>
<dbReference type="AlphaFoldDB" id="R0CPP5"/>
<organism evidence="7 8">
    <name type="scientific">Ralstonia pickettii OR214</name>
    <dbReference type="NCBI Taxonomy" id="1264675"/>
    <lineage>
        <taxon>Bacteria</taxon>
        <taxon>Pseudomonadati</taxon>
        <taxon>Pseudomonadota</taxon>
        <taxon>Betaproteobacteria</taxon>
        <taxon>Burkholderiales</taxon>
        <taxon>Burkholderiaceae</taxon>
        <taxon>Ralstonia</taxon>
    </lineage>
</organism>
<dbReference type="InterPro" id="IPR002797">
    <property type="entry name" value="Polysacc_synth"/>
</dbReference>
<evidence type="ECO:0000256" key="3">
    <source>
        <dbReference type="ARBA" id="ARBA00022692"/>
    </source>
</evidence>
<keyword evidence="2" id="KW-1003">Cell membrane</keyword>
<feature type="transmembrane region" description="Helical" evidence="6">
    <location>
        <begin position="288"/>
        <end position="308"/>
    </location>
</feature>
<protein>
    <submittedName>
        <fullName evidence="7">Membrane protein involved in the export of O-antigen and teichoic acid</fullName>
    </submittedName>
</protein>
<comment type="caution">
    <text evidence="7">The sequence shown here is derived from an EMBL/GenBank/DDBJ whole genome shotgun (WGS) entry which is preliminary data.</text>
</comment>
<evidence type="ECO:0000256" key="4">
    <source>
        <dbReference type="ARBA" id="ARBA00022989"/>
    </source>
</evidence>
<name>R0CPP5_RALPI</name>
<evidence type="ECO:0000256" key="1">
    <source>
        <dbReference type="ARBA" id="ARBA00004651"/>
    </source>
</evidence>
<feature type="transmembrane region" description="Helical" evidence="6">
    <location>
        <begin position="328"/>
        <end position="350"/>
    </location>
</feature>
<evidence type="ECO:0000256" key="2">
    <source>
        <dbReference type="ARBA" id="ARBA00022475"/>
    </source>
</evidence>
<dbReference type="Pfam" id="PF01943">
    <property type="entry name" value="Polysacc_synt"/>
    <property type="match status" value="1"/>
</dbReference>
<evidence type="ECO:0000256" key="5">
    <source>
        <dbReference type="ARBA" id="ARBA00023136"/>
    </source>
</evidence>
<feature type="transmembrane region" description="Helical" evidence="6">
    <location>
        <begin position="147"/>
        <end position="167"/>
    </location>
</feature>
<feature type="transmembrane region" description="Helical" evidence="6">
    <location>
        <begin position="362"/>
        <end position="380"/>
    </location>
</feature>
<evidence type="ECO:0000256" key="6">
    <source>
        <dbReference type="SAM" id="Phobius"/>
    </source>
</evidence>
<sequence precursor="true">MMHKVVSNLMWMLAERGLQIGAGIGVVAMLARGLGPEGFAHFQYAQAVVYVAASVALLCGAEVVIPRLVAHPEPQAQHRLLMHAFGLRLAAGMLGYLLMCGFLAITQQPMDFWLPALILGIAILLREPFGVVTAWMQAHTRTRPNTLFNVVSLTIKVAGVATLFALGVHSVPAYATMFSAEPIVLAALLAAFYLSRAPRTPTARDPELTRELFTSGLLFWVSFMCMMASRRVDQLLLKPFVSLSELGAYAASMQILDNFVMLATILSAGLAPVYVYSQSALAQARRNVLRIAGGMVAVGAIGGLAIALSAHWIVHLLYGAAFGRAVELLQLTALASTLVFADVALTLLPIHMRVPRLVAIKWALALVATLAVDAFAIPRIGAYGAILGYAVANLLSVLFGIAVWMRYRTIAQRPLGVSA</sequence>
<keyword evidence="3 6" id="KW-0812">Transmembrane</keyword>
<feature type="transmembrane region" description="Helical" evidence="6">
    <location>
        <begin position="386"/>
        <end position="405"/>
    </location>
</feature>
<dbReference type="PATRIC" id="fig|1264675.3.peg.1856"/>
<feature type="transmembrane region" description="Helical" evidence="6">
    <location>
        <begin position="43"/>
        <end position="65"/>
    </location>
</feature>
<feature type="transmembrane region" description="Helical" evidence="6">
    <location>
        <begin position="112"/>
        <end position="135"/>
    </location>
</feature>
<dbReference type="PANTHER" id="PTHR30250">
    <property type="entry name" value="PST FAMILY PREDICTED COLANIC ACID TRANSPORTER"/>
    <property type="match status" value="1"/>
</dbReference>
<dbReference type="EMBL" id="APMQ01000004">
    <property type="protein sequence ID" value="ENZ78430.1"/>
    <property type="molecule type" value="Genomic_DNA"/>
</dbReference>
<keyword evidence="4 6" id="KW-1133">Transmembrane helix</keyword>
<feature type="transmembrane region" description="Helical" evidence="6">
    <location>
        <begin position="85"/>
        <end position="106"/>
    </location>
</feature>
<feature type="transmembrane region" description="Helical" evidence="6">
    <location>
        <begin position="249"/>
        <end position="276"/>
    </location>
</feature>
<dbReference type="InterPro" id="IPR050833">
    <property type="entry name" value="Poly_Biosynth_Transport"/>
</dbReference>
<feature type="transmembrane region" description="Helical" evidence="6">
    <location>
        <begin position="173"/>
        <end position="192"/>
    </location>
</feature>
<keyword evidence="5 6" id="KW-0472">Membrane</keyword>
<comment type="subcellular location">
    <subcellularLocation>
        <location evidence="1">Cell membrane</location>
        <topology evidence="1">Multi-pass membrane protein</topology>
    </subcellularLocation>
</comment>
<dbReference type="RefSeq" id="WP_004629589.1">
    <property type="nucleotide sequence ID" value="NZ_APMQ01000004.1"/>
</dbReference>
<accession>R0CPP5</accession>